<dbReference type="RefSeq" id="XP_024404651.1">
    <property type="nucleotide sequence ID" value="XM_024550609.1"/>
</dbReference>
<evidence type="ECO:0000256" key="5">
    <source>
        <dbReference type="ARBA" id="ARBA00022630"/>
    </source>
</evidence>
<dbReference type="InterPro" id="IPR006076">
    <property type="entry name" value="FAD-dep_OxRdtase"/>
</dbReference>
<keyword evidence="5 12" id="KW-0285">Flavoprotein</keyword>
<sequence>MSETMTSSHIYTRERRDRYHEADVVVVGAGIFGCAAAYALADQGRSVLLLERWMHEPDRIVGELLQPGGLAALKKLGLGHCVEGIDAIPCYGYNVIYHGEPCEIPYPRLNEQGEVTHAWSGRGTEGEKQQGCGFHHGKFISQLRKACLGHKNITVVETEVVKTIRGEFEDQILGVESRTTALYSLFAANDRQLRALQMGCFEYFRRGWTDGPAGLLGGIIQRPLVLAYHFFYVAFVAIWMNACNVIGGPLGFWKLPLAILDAVLILWKACIVFLPVIWREGFQ</sequence>
<dbReference type="InterPro" id="IPR013698">
    <property type="entry name" value="Squalene_epoxidase"/>
</dbReference>
<dbReference type="STRING" id="398673.A0A2P4ZB23"/>
<dbReference type="AlphaFoldDB" id="A0A2P4ZB23"/>
<dbReference type="UniPathway" id="UPA00767">
    <property type="reaction ID" value="UER00752"/>
</dbReference>
<keyword evidence="11 12" id="KW-0472">Membrane</keyword>
<evidence type="ECO:0000256" key="2">
    <source>
        <dbReference type="ARBA" id="ARBA00004154"/>
    </source>
</evidence>
<dbReference type="InterPro" id="IPR036188">
    <property type="entry name" value="FAD/NAD-bd_sf"/>
</dbReference>
<comment type="cofactor">
    <cofactor evidence="1 12">
        <name>FAD</name>
        <dbReference type="ChEBI" id="CHEBI:57692"/>
    </cofactor>
</comment>
<feature type="transmembrane region" description="Helical" evidence="12">
    <location>
        <begin position="24"/>
        <end position="41"/>
    </location>
</feature>
<dbReference type="PANTHER" id="PTHR10835">
    <property type="entry name" value="SQUALENE MONOOXYGENASE"/>
    <property type="match status" value="1"/>
</dbReference>
<dbReference type="GeneID" id="29988141"/>
<keyword evidence="16" id="KW-1185">Reference proteome</keyword>
<evidence type="ECO:0000256" key="8">
    <source>
        <dbReference type="ARBA" id="ARBA00022848"/>
    </source>
</evidence>
<evidence type="ECO:0000313" key="16">
    <source>
        <dbReference type="Proteomes" id="UP000054821"/>
    </source>
</evidence>
<protein>
    <recommendedName>
        <fullName evidence="4 12">Squalene monooxygenase</fullName>
        <ecNumber evidence="4 12">1.14.14.17</ecNumber>
    </recommendedName>
</protein>
<keyword evidence="8" id="KW-0492">Microsome</keyword>
<evidence type="ECO:0000256" key="12">
    <source>
        <dbReference type="RuleBase" id="RU367121"/>
    </source>
</evidence>
<reference evidence="15 16" key="1">
    <citation type="journal article" date="2016" name="Genome Announc.">
        <title>Draft Whole-Genome Sequence of Trichoderma gamsii T6085, a Promising Biocontrol Agent of Fusarium Head Blight on Wheat.</title>
        <authorList>
            <person name="Baroncelli R."/>
            <person name="Zapparata A."/>
            <person name="Piaggeschi G."/>
            <person name="Sarrocco S."/>
            <person name="Vannacci G."/>
        </authorList>
    </citation>
    <scope>NUCLEOTIDE SEQUENCE [LARGE SCALE GENOMIC DNA]</scope>
    <source>
        <strain evidence="15 16">T6085</strain>
    </source>
</reference>
<evidence type="ECO:0000256" key="4">
    <source>
        <dbReference type="ARBA" id="ARBA00012312"/>
    </source>
</evidence>
<accession>A0A2P4ZB23</accession>
<dbReference type="GO" id="GO:0050660">
    <property type="term" value="F:flavin adenine dinucleotide binding"/>
    <property type="evidence" value="ECO:0007669"/>
    <property type="project" value="UniProtKB-UniRule"/>
</dbReference>
<evidence type="ECO:0000313" key="15">
    <source>
        <dbReference type="EMBL" id="PON21494.1"/>
    </source>
</evidence>
<organism evidence="15 16">
    <name type="scientific">Trichoderma gamsii</name>
    <dbReference type="NCBI Taxonomy" id="398673"/>
    <lineage>
        <taxon>Eukaryota</taxon>
        <taxon>Fungi</taxon>
        <taxon>Dikarya</taxon>
        <taxon>Ascomycota</taxon>
        <taxon>Pezizomycotina</taxon>
        <taxon>Sordariomycetes</taxon>
        <taxon>Hypocreomycetidae</taxon>
        <taxon>Hypocreales</taxon>
        <taxon>Hypocreaceae</taxon>
        <taxon>Trichoderma</taxon>
    </lineage>
</organism>
<feature type="domain" description="FAD dependent oxidoreductase" evidence="13">
    <location>
        <begin position="23"/>
        <end position="52"/>
    </location>
</feature>
<evidence type="ECO:0000256" key="11">
    <source>
        <dbReference type="ARBA" id="ARBA00023136"/>
    </source>
</evidence>
<dbReference type="GO" id="GO:0006696">
    <property type="term" value="P:ergosterol biosynthetic process"/>
    <property type="evidence" value="ECO:0007669"/>
    <property type="project" value="TreeGrafter"/>
</dbReference>
<dbReference type="InterPro" id="IPR040125">
    <property type="entry name" value="Squalene_monox"/>
</dbReference>
<evidence type="ECO:0000256" key="3">
    <source>
        <dbReference type="ARBA" id="ARBA00008802"/>
    </source>
</evidence>
<comment type="similarity">
    <text evidence="3 12">Belongs to the squalene monooxygenase family.</text>
</comment>
<comment type="function">
    <text evidence="12">Catalyzes the stereospecific oxidation of squalene to (S)-2,3-epoxysqualene, and is considered to be a rate-limiting enzyme in steroid biosynthesis.</text>
</comment>
<dbReference type="PANTHER" id="PTHR10835:SF0">
    <property type="entry name" value="SQUALENE MONOOXYGENASE"/>
    <property type="match status" value="1"/>
</dbReference>
<evidence type="ECO:0000256" key="9">
    <source>
        <dbReference type="ARBA" id="ARBA00022989"/>
    </source>
</evidence>
<comment type="catalytic activity">
    <reaction evidence="12">
        <text>squalene + reduced [NADPH--hemoprotein reductase] + O2 = (S)-2,3-epoxysqualene + oxidized [NADPH--hemoprotein reductase] + H2O + H(+)</text>
        <dbReference type="Rhea" id="RHEA:25282"/>
        <dbReference type="Rhea" id="RHEA-COMP:11964"/>
        <dbReference type="Rhea" id="RHEA-COMP:11965"/>
        <dbReference type="ChEBI" id="CHEBI:15377"/>
        <dbReference type="ChEBI" id="CHEBI:15378"/>
        <dbReference type="ChEBI" id="CHEBI:15379"/>
        <dbReference type="ChEBI" id="CHEBI:15440"/>
        <dbReference type="ChEBI" id="CHEBI:15441"/>
        <dbReference type="ChEBI" id="CHEBI:57618"/>
        <dbReference type="ChEBI" id="CHEBI:58210"/>
        <dbReference type="EC" id="1.14.14.17"/>
    </reaction>
</comment>
<evidence type="ECO:0000256" key="6">
    <source>
        <dbReference type="ARBA" id="ARBA00022692"/>
    </source>
</evidence>
<proteinExistence type="inferred from homology"/>
<evidence type="ECO:0000256" key="1">
    <source>
        <dbReference type="ARBA" id="ARBA00001974"/>
    </source>
</evidence>
<dbReference type="SUPFAM" id="SSF51905">
    <property type="entry name" value="FAD/NAD(P)-binding domain"/>
    <property type="match status" value="1"/>
</dbReference>
<evidence type="ECO:0000256" key="7">
    <source>
        <dbReference type="ARBA" id="ARBA00022827"/>
    </source>
</evidence>
<evidence type="ECO:0000256" key="10">
    <source>
        <dbReference type="ARBA" id="ARBA00023002"/>
    </source>
</evidence>
<dbReference type="Pfam" id="PF01266">
    <property type="entry name" value="DAO"/>
    <property type="match status" value="1"/>
</dbReference>
<dbReference type="EMBL" id="JPDN02000049">
    <property type="protein sequence ID" value="PON21494.1"/>
    <property type="molecule type" value="Genomic_DNA"/>
</dbReference>
<feature type="transmembrane region" description="Helical" evidence="12">
    <location>
        <begin position="258"/>
        <end position="278"/>
    </location>
</feature>
<keyword evidence="15" id="KW-0503">Monooxygenase</keyword>
<feature type="transmembrane region" description="Helical" evidence="12">
    <location>
        <begin position="230"/>
        <end position="252"/>
    </location>
</feature>
<evidence type="ECO:0000259" key="14">
    <source>
        <dbReference type="Pfam" id="PF08491"/>
    </source>
</evidence>
<dbReference type="Gene3D" id="3.50.50.60">
    <property type="entry name" value="FAD/NAD(P)-binding domain"/>
    <property type="match status" value="1"/>
</dbReference>
<keyword evidence="6 12" id="KW-0812">Transmembrane</keyword>
<dbReference type="Pfam" id="PF08491">
    <property type="entry name" value="SE"/>
    <property type="match status" value="1"/>
</dbReference>
<feature type="domain" description="Squalene epoxidase" evidence="14">
    <location>
        <begin position="179"/>
        <end position="242"/>
    </location>
</feature>
<dbReference type="GO" id="GO:0004506">
    <property type="term" value="F:squalene monooxygenase activity"/>
    <property type="evidence" value="ECO:0007669"/>
    <property type="project" value="UniProtKB-UniRule"/>
</dbReference>
<dbReference type="GO" id="GO:0005789">
    <property type="term" value="C:endoplasmic reticulum membrane"/>
    <property type="evidence" value="ECO:0007669"/>
    <property type="project" value="UniProtKB-SubCell"/>
</dbReference>
<keyword evidence="10 12" id="KW-0560">Oxidoreductase</keyword>
<comment type="caution">
    <text evidence="15">The sequence shown here is derived from an EMBL/GenBank/DDBJ whole genome shotgun (WGS) entry which is preliminary data.</text>
</comment>
<name>A0A2P4ZB23_9HYPO</name>
<keyword evidence="12" id="KW-0256">Endoplasmic reticulum</keyword>
<keyword evidence="9 12" id="KW-1133">Transmembrane helix</keyword>
<dbReference type="EC" id="1.14.14.17" evidence="4 12"/>
<comment type="subcellular location">
    <subcellularLocation>
        <location evidence="12">Endoplasmic reticulum membrane</location>
        <topology evidence="12">Multi-pass membrane protein</topology>
    </subcellularLocation>
    <subcellularLocation>
        <location evidence="2">Microsome membrane</location>
        <topology evidence="2">Multi-pass membrane protein</topology>
    </subcellularLocation>
</comment>
<evidence type="ECO:0000259" key="13">
    <source>
        <dbReference type="Pfam" id="PF01266"/>
    </source>
</evidence>
<keyword evidence="7 12" id="KW-0274">FAD</keyword>
<dbReference type="Proteomes" id="UP000054821">
    <property type="component" value="Unassembled WGS sequence"/>
</dbReference>
<gene>
    <name evidence="15" type="ORF">TGAM01_v209657</name>
</gene>